<keyword evidence="1" id="KW-0805">Transcription regulation</keyword>
<dbReference type="SUPFAM" id="SSF53822">
    <property type="entry name" value="Periplasmic binding protein-like I"/>
    <property type="match status" value="1"/>
</dbReference>
<dbReference type="SUPFAM" id="SSF47413">
    <property type="entry name" value="lambda repressor-like DNA-binding domains"/>
    <property type="match status" value="1"/>
</dbReference>
<protein>
    <submittedName>
        <fullName evidence="5">Substrate-binding domain-containing protein</fullName>
    </submittedName>
</protein>
<evidence type="ECO:0000256" key="3">
    <source>
        <dbReference type="ARBA" id="ARBA00023163"/>
    </source>
</evidence>
<name>A0ABS1QM90_9GAMM</name>
<dbReference type="InterPro" id="IPR010982">
    <property type="entry name" value="Lambda_DNA-bd_dom_sf"/>
</dbReference>
<dbReference type="InterPro" id="IPR046335">
    <property type="entry name" value="LacI/GalR-like_sensor"/>
</dbReference>
<dbReference type="Proteomes" id="UP000638570">
    <property type="component" value="Unassembled WGS sequence"/>
</dbReference>
<proteinExistence type="predicted"/>
<feature type="domain" description="HTH lacI-type" evidence="4">
    <location>
        <begin position="2"/>
        <end position="56"/>
    </location>
</feature>
<evidence type="ECO:0000313" key="5">
    <source>
        <dbReference type="EMBL" id="MBL1375921.1"/>
    </source>
</evidence>
<accession>A0ABS1QM90</accession>
<dbReference type="PANTHER" id="PTHR30146">
    <property type="entry name" value="LACI-RELATED TRANSCRIPTIONAL REPRESSOR"/>
    <property type="match status" value="1"/>
</dbReference>
<organism evidence="5 6">
    <name type="scientific">Zobellella iuensis</name>
    <dbReference type="NCBI Taxonomy" id="2803811"/>
    <lineage>
        <taxon>Bacteria</taxon>
        <taxon>Pseudomonadati</taxon>
        <taxon>Pseudomonadota</taxon>
        <taxon>Gammaproteobacteria</taxon>
        <taxon>Aeromonadales</taxon>
        <taxon>Aeromonadaceae</taxon>
        <taxon>Zobellella</taxon>
    </lineage>
</organism>
<dbReference type="PANTHER" id="PTHR30146:SF98">
    <property type="entry name" value="HTH-TYPE TRANSCRIPTIONAL REGULATOR GALR"/>
    <property type="match status" value="1"/>
</dbReference>
<evidence type="ECO:0000259" key="4">
    <source>
        <dbReference type="PROSITE" id="PS50932"/>
    </source>
</evidence>
<dbReference type="CDD" id="cd06270">
    <property type="entry name" value="PBP1_GalS-like"/>
    <property type="match status" value="1"/>
</dbReference>
<evidence type="ECO:0000313" key="6">
    <source>
        <dbReference type="Proteomes" id="UP000638570"/>
    </source>
</evidence>
<dbReference type="InterPro" id="IPR000843">
    <property type="entry name" value="HTH_LacI"/>
</dbReference>
<dbReference type="EMBL" id="JAERTZ010000002">
    <property type="protein sequence ID" value="MBL1375921.1"/>
    <property type="molecule type" value="Genomic_DNA"/>
</dbReference>
<dbReference type="Gene3D" id="1.10.260.40">
    <property type="entry name" value="lambda repressor-like DNA-binding domains"/>
    <property type="match status" value="1"/>
</dbReference>
<keyword evidence="2" id="KW-0238">DNA-binding</keyword>
<dbReference type="CDD" id="cd01392">
    <property type="entry name" value="HTH_LacI"/>
    <property type="match status" value="1"/>
</dbReference>
<dbReference type="PRINTS" id="PR00036">
    <property type="entry name" value="HTHLACI"/>
</dbReference>
<dbReference type="PROSITE" id="PS50932">
    <property type="entry name" value="HTH_LACI_2"/>
    <property type="match status" value="1"/>
</dbReference>
<dbReference type="SMART" id="SM00354">
    <property type="entry name" value="HTH_LACI"/>
    <property type="match status" value="1"/>
</dbReference>
<reference evidence="6" key="1">
    <citation type="submission" date="2021-01" db="EMBL/GenBank/DDBJ databases">
        <title>Genome public.</title>
        <authorList>
            <person name="Liu C."/>
            <person name="Sun Q."/>
        </authorList>
    </citation>
    <scope>NUCLEOTIDE SEQUENCE [LARGE SCALE GENOMIC DNA]</scope>
    <source>
        <strain evidence="6">CGMCC 1.18722</strain>
    </source>
</reference>
<dbReference type="Pfam" id="PF00356">
    <property type="entry name" value="LacI"/>
    <property type="match status" value="1"/>
</dbReference>
<dbReference type="PROSITE" id="PS00356">
    <property type="entry name" value="HTH_LACI_1"/>
    <property type="match status" value="1"/>
</dbReference>
<sequence length="338" mass="36393">MSTIKDVARLAQVSVATVSRVINESPKASAAAREAVYKAMRELGYTPNANARALVSQTSDTIGVLVNDVADPFFGALVKGVAGVAMEQGLHLLVGNGFHRQEQERRSLELLISKRCEALVVHSKALSDAELIDYALRHPGMVLINRDISALKGRCIALNNQQGTLVATRHLIELGHRHIAFLCSDQAIEDSVARRQGYEEALREAGLGVEAELVEQGPPNEEGGERAMLNLLAKGAPLTAVVAYNDAMAAGAISVLADNGLRVPEEVSVVGFDDLIYARYLRPKLSTLRYPVELMAAQAARLALALAAGQPAPEDSRQYMPTLINRHSIAPVRRPARA</sequence>
<keyword evidence="6" id="KW-1185">Reference proteome</keyword>
<keyword evidence="3" id="KW-0804">Transcription</keyword>
<dbReference type="Gene3D" id="3.40.50.2300">
    <property type="match status" value="2"/>
</dbReference>
<comment type="caution">
    <text evidence="5">The sequence shown here is derived from an EMBL/GenBank/DDBJ whole genome shotgun (WGS) entry which is preliminary data.</text>
</comment>
<evidence type="ECO:0000256" key="2">
    <source>
        <dbReference type="ARBA" id="ARBA00023125"/>
    </source>
</evidence>
<dbReference type="InterPro" id="IPR028082">
    <property type="entry name" value="Peripla_BP_I"/>
</dbReference>
<evidence type="ECO:0000256" key="1">
    <source>
        <dbReference type="ARBA" id="ARBA00023015"/>
    </source>
</evidence>
<gene>
    <name evidence="5" type="ORF">JKV55_01065</name>
</gene>
<dbReference type="Pfam" id="PF13377">
    <property type="entry name" value="Peripla_BP_3"/>
    <property type="match status" value="1"/>
</dbReference>
<dbReference type="RefSeq" id="WP_202081894.1">
    <property type="nucleotide sequence ID" value="NZ_JAERTZ010000002.1"/>
</dbReference>